<proteinExistence type="predicted"/>
<sequence>MTSTQNNMANVTLIPNLWLKLQNWHSGQNYELVISWVLSFALEYIEHNDLQYIAIISQNNSNKVRNQKLHIRRCIL</sequence>
<organism evidence="1 2">
    <name type="scientific">Heterorhabditis bacteriophora</name>
    <name type="common">Entomopathogenic nematode worm</name>
    <dbReference type="NCBI Taxonomy" id="37862"/>
    <lineage>
        <taxon>Eukaryota</taxon>
        <taxon>Metazoa</taxon>
        <taxon>Ecdysozoa</taxon>
        <taxon>Nematoda</taxon>
        <taxon>Chromadorea</taxon>
        <taxon>Rhabditida</taxon>
        <taxon>Rhabditina</taxon>
        <taxon>Rhabditomorpha</taxon>
        <taxon>Strongyloidea</taxon>
        <taxon>Heterorhabditidae</taxon>
        <taxon>Heterorhabditis</taxon>
    </lineage>
</organism>
<accession>A0A1I7W848</accession>
<protein>
    <submittedName>
        <fullName evidence="2">Uncharacterized protein</fullName>
    </submittedName>
</protein>
<dbReference type="WBParaSite" id="Hba_00809">
    <property type="protein sequence ID" value="Hba_00809"/>
    <property type="gene ID" value="Hba_00809"/>
</dbReference>
<evidence type="ECO:0000313" key="2">
    <source>
        <dbReference type="WBParaSite" id="Hba_00809"/>
    </source>
</evidence>
<dbReference type="Proteomes" id="UP000095283">
    <property type="component" value="Unplaced"/>
</dbReference>
<dbReference type="AlphaFoldDB" id="A0A1I7W848"/>
<reference evidence="2" key="1">
    <citation type="submission" date="2016-11" db="UniProtKB">
        <authorList>
            <consortium name="WormBaseParasite"/>
        </authorList>
    </citation>
    <scope>IDENTIFICATION</scope>
</reference>
<keyword evidence="1" id="KW-1185">Reference proteome</keyword>
<name>A0A1I7W848_HETBA</name>
<evidence type="ECO:0000313" key="1">
    <source>
        <dbReference type="Proteomes" id="UP000095283"/>
    </source>
</evidence>